<feature type="domain" description="Guanylate cyclase" evidence="1">
    <location>
        <begin position="25"/>
        <end position="153"/>
    </location>
</feature>
<dbReference type="InterPro" id="IPR001054">
    <property type="entry name" value="A/G_cyclase"/>
</dbReference>
<dbReference type="Gene3D" id="3.30.70.1230">
    <property type="entry name" value="Nucleotide cyclase"/>
    <property type="match status" value="1"/>
</dbReference>
<sequence length="168" mass="19428">MIPEHIFKHLEEKNTVTEYFFTIHLVIYADIVSFIPWSSGRDAEEIINILSMLFTKFDESSVKNKVYKVHTIGDYYVAIGYRSGMRNPFEECENMIKFAYSMIEIIEEVRKEDKELNMRIGLHTGEVIGGIMGTSIARYDIYGPDVLITNQMESNGIPWKIVISETTK</sequence>
<name>A0A1R2CFY0_9CILI</name>
<proteinExistence type="predicted"/>
<dbReference type="SMART" id="SM00044">
    <property type="entry name" value="CYCc"/>
    <property type="match status" value="1"/>
</dbReference>
<evidence type="ECO:0000313" key="3">
    <source>
        <dbReference type="Proteomes" id="UP000187209"/>
    </source>
</evidence>
<dbReference type="Pfam" id="PF00211">
    <property type="entry name" value="Guanylate_cyc"/>
    <property type="match status" value="1"/>
</dbReference>
<dbReference type="PROSITE" id="PS50125">
    <property type="entry name" value="GUANYLATE_CYCLASE_2"/>
    <property type="match status" value="1"/>
</dbReference>
<dbReference type="PANTHER" id="PTHR45655">
    <property type="entry name" value="GUANYLATE CYCLASE SOLUBLE SUBUNIT BETA-2"/>
    <property type="match status" value="1"/>
</dbReference>
<dbReference type="PANTHER" id="PTHR45655:SF13">
    <property type="entry name" value="SOLUBLE GUANYLATE CYCLASE GCY-32-RELATED"/>
    <property type="match status" value="1"/>
</dbReference>
<dbReference type="SUPFAM" id="SSF55073">
    <property type="entry name" value="Nucleotide cyclase"/>
    <property type="match status" value="1"/>
</dbReference>
<dbReference type="GO" id="GO:0008074">
    <property type="term" value="C:guanylate cyclase complex, soluble"/>
    <property type="evidence" value="ECO:0007669"/>
    <property type="project" value="TreeGrafter"/>
</dbReference>
<dbReference type="GO" id="GO:0019934">
    <property type="term" value="P:cGMP-mediated signaling"/>
    <property type="evidence" value="ECO:0007669"/>
    <property type="project" value="TreeGrafter"/>
</dbReference>
<accession>A0A1R2CFY0</accession>
<dbReference type="GO" id="GO:0004383">
    <property type="term" value="F:guanylate cyclase activity"/>
    <property type="evidence" value="ECO:0007669"/>
    <property type="project" value="TreeGrafter"/>
</dbReference>
<evidence type="ECO:0000259" key="1">
    <source>
        <dbReference type="PROSITE" id="PS50125"/>
    </source>
</evidence>
<gene>
    <name evidence="2" type="ORF">SteCoe_10351</name>
</gene>
<evidence type="ECO:0000313" key="2">
    <source>
        <dbReference type="EMBL" id="OMJ87865.1"/>
    </source>
</evidence>
<comment type="caution">
    <text evidence="2">The sequence shown here is derived from an EMBL/GenBank/DDBJ whole genome shotgun (WGS) entry which is preliminary data.</text>
</comment>
<dbReference type="EMBL" id="MPUH01000166">
    <property type="protein sequence ID" value="OMJ87865.1"/>
    <property type="molecule type" value="Genomic_DNA"/>
</dbReference>
<dbReference type="GO" id="GO:0070482">
    <property type="term" value="P:response to oxygen levels"/>
    <property type="evidence" value="ECO:0007669"/>
    <property type="project" value="TreeGrafter"/>
</dbReference>
<dbReference type="AlphaFoldDB" id="A0A1R2CFY0"/>
<dbReference type="InterPro" id="IPR029787">
    <property type="entry name" value="Nucleotide_cyclase"/>
</dbReference>
<organism evidence="2 3">
    <name type="scientific">Stentor coeruleus</name>
    <dbReference type="NCBI Taxonomy" id="5963"/>
    <lineage>
        <taxon>Eukaryota</taxon>
        <taxon>Sar</taxon>
        <taxon>Alveolata</taxon>
        <taxon>Ciliophora</taxon>
        <taxon>Postciliodesmatophora</taxon>
        <taxon>Heterotrichea</taxon>
        <taxon>Heterotrichida</taxon>
        <taxon>Stentoridae</taxon>
        <taxon>Stentor</taxon>
    </lineage>
</organism>
<keyword evidence="3" id="KW-1185">Reference proteome</keyword>
<protein>
    <recommendedName>
        <fullName evidence="1">Guanylate cyclase domain-containing protein</fullName>
    </recommendedName>
</protein>
<dbReference type="Proteomes" id="UP000187209">
    <property type="component" value="Unassembled WGS sequence"/>
</dbReference>
<dbReference type="CDD" id="cd07302">
    <property type="entry name" value="CHD"/>
    <property type="match status" value="1"/>
</dbReference>
<reference evidence="2 3" key="1">
    <citation type="submission" date="2016-11" db="EMBL/GenBank/DDBJ databases">
        <title>The macronuclear genome of Stentor coeruleus: a giant cell with tiny introns.</title>
        <authorList>
            <person name="Slabodnick M."/>
            <person name="Ruby J.G."/>
            <person name="Reiff S.B."/>
            <person name="Swart E.C."/>
            <person name="Gosai S."/>
            <person name="Prabakaran S."/>
            <person name="Witkowska E."/>
            <person name="Larue G.E."/>
            <person name="Fisher S."/>
            <person name="Freeman R.M."/>
            <person name="Gunawardena J."/>
            <person name="Chu W."/>
            <person name="Stover N.A."/>
            <person name="Gregory B.D."/>
            <person name="Nowacki M."/>
            <person name="Derisi J."/>
            <person name="Roy S.W."/>
            <person name="Marshall W.F."/>
            <person name="Sood P."/>
        </authorList>
    </citation>
    <scope>NUCLEOTIDE SEQUENCE [LARGE SCALE GENOMIC DNA]</scope>
    <source>
        <strain evidence="2">WM001</strain>
    </source>
</reference>
<dbReference type="OrthoDB" id="354346at2759"/>